<dbReference type="InterPro" id="IPR036388">
    <property type="entry name" value="WH-like_DNA-bd_sf"/>
</dbReference>
<keyword evidence="7" id="KW-1185">Reference proteome</keyword>
<dbReference type="RefSeq" id="WP_067637336.1">
    <property type="nucleotide sequence ID" value="NZ_JAAXPI010000019.1"/>
</dbReference>
<dbReference type="EMBL" id="JAAXPI010000019">
    <property type="protein sequence ID" value="NKZ05279.1"/>
    <property type="molecule type" value="Genomic_DNA"/>
</dbReference>
<reference evidence="6 7" key="1">
    <citation type="submission" date="2020-04" db="EMBL/GenBank/DDBJ databases">
        <title>MicrobeNet Type strains.</title>
        <authorList>
            <person name="Nicholson A.C."/>
        </authorList>
    </citation>
    <scope>NUCLEOTIDE SEQUENCE [LARGE SCALE GENOMIC DNA]</scope>
    <source>
        <strain evidence="6 7">ATCC BAA-277</strain>
    </source>
</reference>
<dbReference type="Pfam" id="PF00126">
    <property type="entry name" value="HTH_1"/>
    <property type="match status" value="1"/>
</dbReference>
<dbReference type="GO" id="GO:0003677">
    <property type="term" value="F:DNA binding"/>
    <property type="evidence" value="ECO:0007669"/>
    <property type="project" value="UniProtKB-KW"/>
</dbReference>
<dbReference type="SUPFAM" id="SSF53850">
    <property type="entry name" value="Periplasmic binding protein-like II"/>
    <property type="match status" value="1"/>
</dbReference>
<dbReference type="Pfam" id="PF03466">
    <property type="entry name" value="LysR_substrate"/>
    <property type="match status" value="1"/>
</dbReference>
<dbReference type="PANTHER" id="PTHR30346:SF29">
    <property type="entry name" value="LYSR SUBSTRATE-BINDING"/>
    <property type="match status" value="1"/>
</dbReference>
<dbReference type="Gene3D" id="3.40.190.10">
    <property type="entry name" value="Periplasmic binding protein-like II"/>
    <property type="match status" value="2"/>
</dbReference>
<dbReference type="PANTHER" id="PTHR30346">
    <property type="entry name" value="TRANSCRIPTIONAL DUAL REGULATOR HCAR-RELATED"/>
    <property type="match status" value="1"/>
</dbReference>
<dbReference type="InterPro" id="IPR005119">
    <property type="entry name" value="LysR_subst-bd"/>
</dbReference>
<feature type="domain" description="HTH lysR-type" evidence="5">
    <location>
        <begin position="2"/>
        <end position="59"/>
    </location>
</feature>
<evidence type="ECO:0000259" key="5">
    <source>
        <dbReference type="PROSITE" id="PS50931"/>
    </source>
</evidence>
<evidence type="ECO:0000313" key="6">
    <source>
        <dbReference type="EMBL" id="NKZ05279.1"/>
    </source>
</evidence>
<evidence type="ECO:0000256" key="3">
    <source>
        <dbReference type="ARBA" id="ARBA00023125"/>
    </source>
</evidence>
<sequence length="312" mass="32579">MLDVVRLKVFTQVARTGSIARAASTLGYTPSAVSQQLSKLEREAGATLATRTHAGVELTAEGRVLLDHADAIVDRLAAAEQAVRDVAGLRSAEVRLGGFTSGALTLLAPAIATFRARFPAVRLSLTEIEPPGGYDGVRTGELDLLLSHVYPGTAPLDPAGLVVAELFADPLVAAIPADWRTGADTGALPARRLAGLPLISGGPGHANRIALDRMLSAAGAAPRVEFETRDYAVTLALVAAGAGATVMPWSVLAAKVPAGVRVCPLNDGEARRVLVVHRPMPAEATVMSFLDVMRQTSADLLSSGTDFRLREE</sequence>
<keyword evidence="4" id="KW-0804">Transcription</keyword>
<dbReference type="Proteomes" id="UP000579250">
    <property type="component" value="Unassembled WGS sequence"/>
</dbReference>
<keyword evidence="3" id="KW-0238">DNA-binding</keyword>
<comment type="caution">
    <text evidence="6">The sequence shown here is derived from an EMBL/GenBank/DDBJ whole genome shotgun (WGS) entry which is preliminary data.</text>
</comment>
<dbReference type="AlphaFoldDB" id="A0A846YXQ3"/>
<evidence type="ECO:0000256" key="4">
    <source>
        <dbReference type="ARBA" id="ARBA00023163"/>
    </source>
</evidence>
<accession>A0A846YXQ3</accession>
<proteinExistence type="inferred from homology"/>
<protein>
    <submittedName>
        <fullName evidence="6">LysR family transcriptional regulator</fullName>
    </submittedName>
</protein>
<dbReference type="InterPro" id="IPR036390">
    <property type="entry name" value="WH_DNA-bd_sf"/>
</dbReference>
<evidence type="ECO:0000256" key="2">
    <source>
        <dbReference type="ARBA" id="ARBA00023015"/>
    </source>
</evidence>
<keyword evidence="2" id="KW-0805">Transcription regulation</keyword>
<comment type="similarity">
    <text evidence="1">Belongs to the LysR transcriptional regulatory family.</text>
</comment>
<dbReference type="GO" id="GO:0003700">
    <property type="term" value="F:DNA-binding transcription factor activity"/>
    <property type="evidence" value="ECO:0007669"/>
    <property type="project" value="InterPro"/>
</dbReference>
<dbReference type="Gene3D" id="1.10.10.10">
    <property type="entry name" value="Winged helix-like DNA-binding domain superfamily/Winged helix DNA-binding domain"/>
    <property type="match status" value="1"/>
</dbReference>
<name>A0A846YXQ3_9ACTN</name>
<dbReference type="InterPro" id="IPR000847">
    <property type="entry name" value="LysR_HTH_N"/>
</dbReference>
<dbReference type="PROSITE" id="PS50931">
    <property type="entry name" value="HTH_LYSR"/>
    <property type="match status" value="1"/>
</dbReference>
<evidence type="ECO:0000313" key="7">
    <source>
        <dbReference type="Proteomes" id="UP000579250"/>
    </source>
</evidence>
<evidence type="ECO:0000256" key="1">
    <source>
        <dbReference type="ARBA" id="ARBA00009437"/>
    </source>
</evidence>
<dbReference type="GO" id="GO:0032993">
    <property type="term" value="C:protein-DNA complex"/>
    <property type="evidence" value="ECO:0007669"/>
    <property type="project" value="TreeGrafter"/>
</dbReference>
<organism evidence="6 7">
    <name type="scientific">Actinomadura latina</name>
    <dbReference type="NCBI Taxonomy" id="163603"/>
    <lineage>
        <taxon>Bacteria</taxon>
        <taxon>Bacillati</taxon>
        <taxon>Actinomycetota</taxon>
        <taxon>Actinomycetes</taxon>
        <taxon>Streptosporangiales</taxon>
        <taxon>Thermomonosporaceae</taxon>
        <taxon>Actinomadura</taxon>
    </lineage>
</organism>
<gene>
    <name evidence="6" type="ORF">HGB48_16205</name>
</gene>
<dbReference type="FunFam" id="1.10.10.10:FF:000001">
    <property type="entry name" value="LysR family transcriptional regulator"/>
    <property type="match status" value="1"/>
</dbReference>
<dbReference type="SUPFAM" id="SSF46785">
    <property type="entry name" value="Winged helix' DNA-binding domain"/>
    <property type="match status" value="1"/>
</dbReference>